<dbReference type="InterPro" id="IPR036071">
    <property type="entry name" value="AMMECR1_dom_sf"/>
</dbReference>
<reference evidence="2 3" key="1">
    <citation type="submission" date="2022-05" db="EMBL/GenBank/DDBJ databases">
        <authorList>
            <consortium name="Genoscope - CEA"/>
            <person name="William W."/>
        </authorList>
    </citation>
    <scope>NUCLEOTIDE SEQUENCE [LARGE SCALE GENOMIC DNA]</scope>
</reference>
<dbReference type="Proteomes" id="UP001159428">
    <property type="component" value="Unassembled WGS sequence"/>
</dbReference>
<dbReference type="InterPro" id="IPR023473">
    <property type="entry name" value="AMMECR1"/>
</dbReference>
<evidence type="ECO:0000259" key="1">
    <source>
        <dbReference type="PROSITE" id="PS51112"/>
    </source>
</evidence>
<dbReference type="NCBIfam" id="TIGR00296">
    <property type="entry name" value="TIGR00296 family protein"/>
    <property type="match status" value="1"/>
</dbReference>
<dbReference type="EMBL" id="CALNXJ010000041">
    <property type="protein sequence ID" value="CAH3146065.1"/>
    <property type="molecule type" value="Genomic_DNA"/>
</dbReference>
<dbReference type="AlphaFoldDB" id="A0AAU9XGF2"/>
<evidence type="ECO:0000313" key="3">
    <source>
        <dbReference type="Proteomes" id="UP001159428"/>
    </source>
</evidence>
<dbReference type="PANTHER" id="PTHR13016:SF0">
    <property type="entry name" value="AMME SYNDROME CANDIDATE GENE 1 PROTEIN"/>
    <property type="match status" value="1"/>
</dbReference>
<accession>A0AAU9XGF2</accession>
<name>A0AAU9XGF2_9CNID</name>
<dbReference type="InterPro" id="IPR027485">
    <property type="entry name" value="AMMECR1_N"/>
</dbReference>
<organism evidence="2 3">
    <name type="scientific">Pocillopora meandrina</name>
    <dbReference type="NCBI Taxonomy" id="46732"/>
    <lineage>
        <taxon>Eukaryota</taxon>
        <taxon>Metazoa</taxon>
        <taxon>Cnidaria</taxon>
        <taxon>Anthozoa</taxon>
        <taxon>Hexacorallia</taxon>
        <taxon>Scleractinia</taxon>
        <taxon>Astrocoeniina</taxon>
        <taxon>Pocilloporidae</taxon>
        <taxon>Pocillopora</taxon>
    </lineage>
</organism>
<feature type="domain" description="AMMECR1" evidence="1">
    <location>
        <begin position="74"/>
        <end position="270"/>
    </location>
</feature>
<dbReference type="FunFam" id="3.30.700.20:FF:000001">
    <property type="entry name" value="AMME syndrome candidate gene 1"/>
    <property type="match status" value="1"/>
</dbReference>
<protein>
    <recommendedName>
        <fullName evidence="1">AMMECR1 domain-containing protein</fullName>
    </recommendedName>
</protein>
<dbReference type="PANTHER" id="PTHR13016">
    <property type="entry name" value="AMMECR1 HOMOLOG"/>
    <property type="match status" value="1"/>
</dbReference>
<dbReference type="SUPFAM" id="SSF143447">
    <property type="entry name" value="AMMECR1-like"/>
    <property type="match status" value="1"/>
</dbReference>
<sequence length="273" mass="32161">MIRESLCIFSVRLSEAKFATRWKKNKQFFRWLIFKESLCTFMPFYCCQSLLVADREAEDMNYYRNANKDVAPRNSFRHRIVTKEMAFYCFDILAMHLGLYHHQEAPWPNFPNDEFPLFVTWKIGQDHRLRGCIGTFTAMRLHKGLREYTLSSALRDSRFSPVTKDELAYLFCSVSVLTNFEENVNCLDWEIGVHGIRIEFYNDKGHKRTATYLPEVAKEQGWNQIETIDSLLRKGGFKGTITQDVRNSIKVTRYQSEKVTVDYKEYLASKQCT</sequence>
<comment type="caution">
    <text evidence="2">The sequence shown here is derived from an EMBL/GenBank/DDBJ whole genome shotgun (WGS) entry which is preliminary data.</text>
</comment>
<dbReference type="Gene3D" id="3.30.700.20">
    <property type="entry name" value="Hypothetical protein ph0010, domain 1"/>
    <property type="match status" value="1"/>
</dbReference>
<dbReference type="PROSITE" id="PS51112">
    <property type="entry name" value="AMMECR1"/>
    <property type="match status" value="1"/>
</dbReference>
<dbReference type="Pfam" id="PF01871">
    <property type="entry name" value="AMMECR1"/>
    <property type="match status" value="1"/>
</dbReference>
<dbReference type="InterPro" id="IPR002733">
    <property type="entry name" value="AMMECR1_domain"/>
</dbReference>
<keyword evidence="3" id="KW-1185">Reference proteome</keyword>
<proteinExistence type="predicted"/>
<gene>
    <name evidence="2" type="ORF">PMEA_00022794</name>
</gene>
<evidence type="ECO:0000313" key="2">
    <source>
        <dbReference type="EMBL" id="CAH3146065.1"/>
    </source>
</evidence>